<evidence type="ECO:0000313" key="2">
    <source>
        <dbReference type="EMBL" id="RXM27576.1"/>
    </source>
</evidence>
<keyword evidence="3" id="KW-1185">Reference proteome</keyword>
<accession>A0A444TXA1</accession>
<dbReference type="AlphaFoldDB" id="A0A444TXA1"/>
<feature type="compositionally biased region" description="Basic residues" evidence="1">
    <location>
        <begin position="62"/>
        <end position="71"/>
    </location>
</feature>
<evidence type="ECO:0000256" key="1">
    <source>
        <dbReference type="SAM" id="MobiDB-lite"/>
    </source>
</evidence>
<sequence>MDGAWQQTTQNPMALQRWQFRWLERLDGVMTWMADTGACVRNHPKAKISEIELEIGKTLKHAPNKAGRKNKTPTASEATVEINSEDEDNED</sequence>
<dbReference type="Proteomes" id="UP000289886">
    <property type="component" value="Unassembled WGS sequence"/>
</dbReference>
<dbReference type="EMBL" id="SCEB01215804">
    <property type="protein sequence ID" value="RXM27576.1"/>
    <property type="molecule type" value="Genomic_DNA"/>
</dbReference>
<reference evidence="2 3" key="1">
    <citation type="submission" date="2019-01" db="EMBL/GenBank/DDBJ databases">
        <title>Draft Genome and Complete Hox-Cluster Characterization of the Sterlet Sturgeon (Acipenser ruthenus).</title>
        <authorList>
            <person name="Wei Q."/>
        </authorList>
    </citation>
    <scope>NUCLEOTIDE SEQUENCE [LARGE SCALE GENOMIC DNA]</scope>
    <source>
        <strain evidence="2">WHYD16114868_AA</strain>
        <tissue evidence="2">Blood</tissue>
    </source>
</reference>
<name>A0A444TXA1_ACIRT</name>
<gene>
    <name evidence="2" type="ORF">EOD39_10606</name>
</gene>
<evidence type="ECO:0000313" key="3">
    <source>
        <dbReference type="Proteomes" id="UP000289886"/>
    </source>
</evidence>
<comment type="caution">
    <text evidence="2">The sequence shown here is derived from an EMBL/GenBank/DDBJ whole genome shotgun (WGS) entry which is preliminary data.</text>
</comment>
<organism evidence="2 3">
    <name type="scientific">Acipenser ruthenus</name>
    <name type="common">Sterlet sturgeon</name>
    <dbReference type="NCBI Taxonomy" id="7906"/>
    <lineage>
        <taxon>Eukaryota</taxon>
        <taxon>Metazoa</taxon>
        <taxon>Chordata</taxon>
        <taxon>Craniata</taxon>
        <taxon>Vertebrata</taxon>
        <taxon>Euteleostomi</taxon>
        <taxon>Actinopterygii</taxon>
        <taxon>Chondrostei</taxon>
        <taxon>Acipenseriformes</taxon>
        <taxon>Acipenseridae</taxon>
        <taxon>Acipenser</taxon>
    </lineage>
</organism>
<protein>
    <submittedName>
        <fullName evidence="2">Uncharacterized protein</fullName>
    </submittedName>
</protein>
<feature type="region of interest" description="Disordered" evidence="1">
    <location>
        <begin position="62"/>
        <end position="91"/>
    </location>
</feature>
<proteinExistence type="predicted"/>